<gene>
    <name evidence="3" type="ORF">I4Q42_22645</name>
</gene>
<reference evidence="3 4" key="1">
    <citation type="submission" date="2020-11" db="EMBL/GenBank/DDBJ databases">
        <title>genome sequence of strain KACC 18849.</title>
        <authorList>
            <person name="Gao J."/>
            <person name="Zhang X."/>
        </authorList>
    </citation>
    <scope>NUCLEOTIDE SEQUENCE [LARGE SCALE GENOMIC DNA]</scope>
    <source>
        <strain evidence="3 4">KACC 18849</strain>
    </source>
</reference>
<evidence type="ECO:0000313" key="3">
    <source>
        <dbReference type="EMBL" id="MBI1686474.1"/>
    </source>
</evidence>
<organism evidence="3 4">
    <name type="scientific">Caulobacter hibisci</name>
    <dbReference type="NCBI Taxonomy" id="2035993"/>
    <lineage>
        <taxon>Bacteria</taxon>
        <taxon>Pseudomonadati</taxon>
        <taxon>Pseudomonadota</taxon>
        <taxon>Alphaproteobacteria</taxon>
        <taxon>Caulobacterales</taxon>
        <taxon>Caulobacteraceae</taxon>
        <taxon>Caulobacter</taxon>
    </lineage>
</organism>
<keyword evidence="1" id="KW-0238">DNA-binding</keyword>
<dbReference type="SUPFAM" id="SSF47413">
    <property type="entry name" value="lambda repressor-like DNA-binding domains"/>
    <property type="match status" value="1"/>
</dbReference>
<sequence>MTPAGPDPIDLAVGTRIRIRRRYLKISQDDLAEALGLTFQQIQKYERGENRVSASMLVRIAARLETTVATLVGEDAPAEESAGMLAALTLPGALDLLNAYAKAGPKTQRAMVGLAQAMLEGGEED</sequence>
<dbReference type="EMBL" id="JADWOX010000022">
    <property type="protein sequence ID" value="MBI1686474.1"/>
    <property type="molecule type" value="Genomic_DNA"/>
</dbReference>
<dbReference type="InterPro" id="IPR050807">
    <property type="entry name" value="TransReg_Diox_bact_type"/>
</dbReference>
<dbReference type="PANTHER" id="PTHR46797">
    <property type="entry name" value="HTH-TYPE TRANSCRIPTIONAL REGULATOR"/>
    <property type="match status" value="1"/>
</dbReference>
<dbReference type="InterPro" id="IPR010982">
    <property type="entry name" value="Lambda_DNA-bd_dom_sf"/>
</dbReference>
<dbReference type="RefSeq" id="WP_198578360.1">
    <property type="nucleotide sequence ID" value="NZ_JADWOX010000022.1"/>
</dbReference>
<comment type="caution">
    <text evidence="3">The sequence shown here is derived from an EMBL/GenBank/DDBJ whole genome shotgun (WGS) entry which is preliminary data.</text>
</comment>
<dbReference type="Pfam" id="PF01381">
    <property type="entry name" value="HTH_3"/>
    <property type="match status" value="1"/>
</dbReference>
<dbReference type="InterPro" id="IPR001387">
    <property type="entry name" value="Cro/C1-type_HTH"/>
</dbReference>
<proteinExistence type="predicted"/>
<keyword evidence="4" id="KW-1185">Reference proteome</keyword>
<dbReference type="PANTHER" id="PTHR46797:SF1">
    <property type="entry name" value="METHYLPHOSPHONATE SYNTHASE"/>
    <property type="match status" value="1"/>
</dbReference>
<dbReference type="Gene3D" id="1.10.260.40">
    <property type="entry name" value="lambda repressor-like DNA-binding domains"/>
    <property type="match status" value="1"/>
</dbReference>
<accession>A0ABS0T479</accession>
<evidence type="ECO:0000256" key="1">
    <source>
        <dbReference type="ARBA" id="ARBA00023125"/>
    </source>
</evidence>
<dbReference type="CDD" id="cd00093">
    <property type="entry name" value="HTH_XRE"/>
    <property type="match status" value="1"/>
</dbReference>
<dbReference type="PROSITE" id="PS50943">
    <property type="entry name" value="HTH_CROC1"/>
    <property type="match status" value="1"/>
</dbReference>
<feature type="domain" description="HTH cro/C1-type" evidence="2">
    <location>
        <begin position="17"/>
        <end position="71"/>
    </location>
</feature>
<protein>
    <submittedName>
        <fullName evidence="3">Helix-turn-helix transcriptional regulator</fullName>
    </submittedName>
</protein>
<name>A0ABS0T479_9CAUL</name>
<dbReference type="Proteomes" id="UP000639859">
    <property type="component" value="Unassembled WGS sequence"/>
</dbReference>
<evidence type="ECO:0000259" key="2">
    <source>
        <dbReference type="PROSITE" id="PS50943"/>
    </source>
</evidence>
<evidence type="ECO:0000313" key="4">
    <source>
        <dbReference type="Proteomes" id="UP000639859"/>
    </source>
</evidence>
<dbReference type="SMART" id="SM00530">
    <property type="entry name" value="HTH_XRE"/>
    <property type="match status" value="1"/>
</dbReference>